<reference evidence="1" key="2">
    <citation type="submission" date="2015-07" db="EMBL/GenBank/DDBJ databases">
        <title>Plasmids, circular viruses and viroids from rat gut.</title>
        <authorList>
            <person name="Jorgensen T.J."/>
            <person name="Hansen M.A."/>
            <person name="Xu Z."/>
            <person name="Tabak M.A."/>
            <person name="Sorensen S.J."/>
            <person name="Hansen L.H."/>
        </authorList>
    </citation>
    <scope>NUCLEOTIDE SEQUENCE</scope>
    <source>
        <strain evidence="1">RGFK0941</strain>
    </source>
</reference>
<name>A0A0H5Q287_9ZZZZ</name>
<proteinExistence type="predicted"/>
<dbReference type="EMBL" id="LN853538">
    <property type="protein sequence ID" value="CRY96136.1"/>
    <property type="molecule type" value="Genomic_DNA"/>
</dbReference>
<organism evidence="1">
    <name type="scientific">uncultured prokaryote</name>
    <dbReference type="NCBI Taxonomy" id="198431"/>
    <lineage>
        <taxon>unclassified sequences</taxon>
        <taxon>environmental samples</taxon>
    </lineage>
</organism>
<evidence type="ECO:0000313" key="1">
    <source>
        <dbReference type="EMBL" id="CRY96136.1"/>
    </source>
</evidence>
<accession>A0A0H5Q287</accession>
<sequence>MRVTYTMRLTRDIADSQTLVMALVKTWYSIGLKGTEERTTHTVRVPLLDQTVDQVVPTMFRRLADELEASPFT</sequence>
<reference evidence="1" key="1">
    <citation type="submission" date="2015-06" db="EMBL/GenBank/DDBJ databases">
        <authorList>
            <person name="Joergensen T."/>
        </authorList>
    </citation>
    <scope>NUCLEOTIDE SEQUENCE</scope>
    <source>
        <strain evidence="1">RGFK0941</strain>
    </source>
</reference>
<protein>
    <submittedName>
        <fullName evidence="1">Uncharacterized protein</fullName>
    </submittedName>
</protein>
<dbReference type="AlphaFoldDB" id="A0A0H5Q287"/>